<keyword evidence="1" id="KW-1133">Transmembrane helix</keyword>
<feature type="transmembrane region" description="Helical" evidence="1">
    <location>
        <begin position="156"/>
        <end position="175"/>
    </location>
</feature>
<feature type="transmembrane region" description="Helical" evidence="1">
    <location>
        <begin position="125"/>
        <end position="144"/>
    </location>
</feature>
<name>A0A1E7L4D1_9ACTN</name>
<organism evidence="2 3">
    <name type="scientific">Streptomyces nanshensis</name>
    <dbReference type="NCBI Taxonomy" id="518642"/>
    <lineage>
        <taxon>Bacteria</taxon>
        <taxon>Bacillati</taxon>
        <taxon>Actinomycetota</taxon>
        <taxon>Actinomycetes</taxon>
        <taxon>Kitasatosporales</taxon>
        <taxon>Streptomycetaceae</taxon>
        <taxon>Streptomyces</taxon>
    </lineage>
</organism>
<dbReference type="AlphaFoldDB" id="A0A1E7L4D1"/>
<evidence type="ECO:0000313" key="3">
    <source>
        <dbReference type="Proteomes" id="UP000176005"/>
    </source>
</evidence>
<keyword evidence="3" id="KW-1185">Reference proteome</keyword>
<dbReference type="Proteomes" id="UP000176005">
    <property type="component" value="Unassembled WGS sequence"/>
</dbReference>
<evidence type="ECO:0000313" key="2">
    <source>
        <dbReference type="EMBL" id="OEV11042.1"/>
    </source>
</evidence>
<evidence type="ECO:0000256" key="1">
    <source>
        <dbReference type="SAM" id="Phobius"/>
    </source>
</evidence>
<keyword evidence="1" id="KW-0812">Transmembrane</keyword>
<protein>
    <submittedName>
        <fullName evidence="2">Uncharacterized protein</fullName>
    </submittedName>
</protein>
<sequence>MYEKFIPDPADQMAGKTARLLPGTHDSGHWINRNFAPGTGLRLQPDRLQEADQLKHDELAVHERILDFGDAVLQLLTECRGHPETASAPGPPLRRRAAAYWIGREPDLLPPGPGWPRKLNPFQRITFIGLAALGVGLVWIPLTVMSKAALFDHAAVFLWATALVAAAVVAVIYRTAPRLMSLPGKTAAAPGIVAAIAAVAVWQLQGPVADHYFADPWQRYDQQFDQGCLAASPYRTANVESTVEGRALIIIPLSGERTLRLGPAENGGTQPLHALDHGSREVLRLYGC</sequence>
<feature type="transmembrane region" description="Helical" evidence="1">
    <location>
        <begin position="187"/>
        <end position="204"/>
    </location>
</feature>
<proteinExistence type="predicted"/>
<reference evidence="2 3" key="1">
    <citation type="journal article" date="2016" name="Front. Microbiol.">
        <title>Comparative Genomics Analysis of Streptomyces Species Reveals Their Adaptation to the Marine Environment and Their Diversity at the Genomic Level.</title>
        <authorList>
            <person name="Tian X."/>
            <person name="Zhang Z."/>
            <person name="Yang T."/>
            <person name="Chen M."/>
            <person name="Li J."/>
            <person name="Chen F."/>
            <person name="Yang J."/>
            <person name="Li W."/>
            <person name="Zhang B."/>
            <person name="Zhang Z."/>
            <person name="Wu J."/>
            <person name="Zhang C."/>
            <person name="Long L."/>
            <person name="Xiao J."/>
        </authorList>
    </citation>
    <scope>NUCLEOTIDE SEQUENCE [LARGE SCALE GENOMIC DNA]</scope>
    <source>
        <strain evidence="2 3">SCSIO 10429</strain>
    </source>
</reference>
<gene>
    <name evidence="2" type="ORF">AN218_14700</name>
</gene>
<comment type="caution">
    <text evidence="2">The sequence shown here is derived from an EMBL/GenBank/DDBJ whole genome shotgun (WGS) entry which is preliminary data.</text>
</comment>
<dbReference type="EMBL" id="LJGW01000252">
    <property type="protein sequence ID" value="OEV11042.1"/>
    <property type="molecule type" value="Genomic_DNA"/>
</dbReference>
<keyword evidence="1" id="KW-0472">Membrane</keyword>
<accession>A0A1E7L4D1</accession>